<evidence type="ECO:0000256" key="3">
    <source>
        <dbReference type="ARBA" id="ARBA00022946"/>
    </source>
</evidence>
<keyword evidence="4" id="KW-0496">Mitochondrion</keyword>
<dbReference type="InterPro" id="IPR045298">
    <property type="entry name" value="Complex1_LYR_LYRM7"/>
</dbReference>
<dbReference type="SUPFAM" id="SSF75620">
    <property type="entry name" value="Release factor"/>
    <property type="match status" value="1"/>
</dbReference>
<dbReference type="GO" id="GO:0034551">
    <property type="term" value="P:mitochondrial respiratory chain complex III assembly"/>
    <property type="evidence" value="ECO:0007669"/>
    <property type="project" value="InterPro"/>
</dbReference>
<dbReference type="Proteomes" id="UP000307440">
    <property type="component" value="Unassembled WGS sequence"/>
</dbReference>
<dbReference type="EMBL" id="ML210165">
    <property type="protein sequence ID" value="TFK27386.1"/>
    <property type="molecule type" value="Genomic_DNA"/>
</dbReference>
<proteinExistence type="inferred from homology"/>
<keyword evidence="3" id="KW-0809">Transit peptide</keyword>
<feature type="compositionally biased region" description="Basic residues" evidence="5">
    <location>
        <begin position="243"/>
        <end position="255"/>
    </location>
</feature>
<comment type="similarity">
    <text evidence="2">Belongs to the prokaryotic/mitochondrial release factor family.</text>
</comment>
<dbReference type="GO" id="GO:0032543">
    <property type="term" value="P:mitochondrial translation"/>
    <property type="evidence" value="ECO:0007669"/>
    <property type="project" value="UniProtKB-ARBA"/>
</dbReference>
<evidence type="ECO:0000256" key="4">
    <source>
        <dbReference type="ARBA" id="ARBA00023128"/>
    </source>
</evidence>
<feature type="compositionally biased region" description="Basic and acidic residues" evidence="5">
    <location>
        <begin position="256"/>
        <end position="266"/>
    </location>
</feature>
<dbReference type="GO" id="GO:0003747">
    <property type="term" value="F:translation release factor activity"/>
    <property type="evidence" value="ECO:0007669"/>
    <property type="project" value="InterPro"/>
</dbReference>
<accession>A0A5C3L5G9</accession>
<dbReference type="STRING" id="230819.A0A5C3L5G9"/>
<evidence type="ECO:0000256" key="1">
    <source>
        <dbReference type="ARBA" id="ARBA00004173"/>
    </source>
</evidence>
<protein>
    <recommendedName>
        <fullName evidence="6">Prokaryotic-type class I peptide chain release factors domain-containing protein</fullName>
    </recommendedName>
</protein>
<feature type="domain" description="Prokaryotic-type class I peptide chain release factors" evidence="6">
    <location>
        <begin position="159"/>
        <end position="254"/>
    </location>
</feature>
<dbReference type="PANTHER" id="PTHR46203:SF1">
    <property type="entry name" value="MITOCHONDRIAL TRANSLATION RELEASE FACTOR IN RESCUE"/>
    <property type="match status" value="1"/>
</dbReference>
<dbReference type="AlphaFoldDB" id="A0A5C3L5G9"/>
<evidence type="ECO:0000313" key="7">
    <source>
        <dbReference type="EMBL" id="TFK27386.1"/>
    </source>
</evidence>
<feature type="compositionally biased region" description="Basic and acidic residues" evidence="5">
    <location>
        <begin position="232"/>
        <end position="242"/>
    </location>
</feature>
<reference evidence="7 8" key="1">
    <citation type="journal article" date="2019" name="Nat. Ecol. Evol.">
        <title>Megaphylogeny resolves global patterns of mushroom evolution.</title>
        <authorList>
            <person name="Varga T."/>
            <person name="Krizsan K."/>
            <person name="Foldi C."/>
            <person name="Dima B."/>
            <person name="Sanchez-Garcia M."/>
            <person name="Sanchez-Ramirez S."/>
            <person name="Szollosi G.J."/>
            <person name="Szarkandi J.G."/>
            <person name="Papp V."/>
            <person name="Albert L."/>
            <person name="Andreopoulos W."/>
            <person name="Angelini C."/>
            <person name="Antonin V."/>
            <person name="Barry K.W."/>
            <person name="Bougher N.L."/>
            <person name="Buchanan P."/>
            <person name="Buyck B."/>
            <person name="Bense V."/>
            <person name="Catcheside P."/>
            <person name="Chovatia M."/>
            <person name="Cooper J."/>
            <person name="Damon W."/>
            <person name="Desjardin D."/>
            <person name="Finy P."/>
            <person name="Geml J."/>
            <person name="Haridas S."/>
            <person name="Hughes K."/>
            <person name="Justo A."/>
            <person name="Karasinski D."/>
            <person name="Kautmanova I."/>
            <person name="Kiss B."/>
            <person name="Kocsube S."/>
            <person name="Kotiranta H."/>
            <person name="LaButti K.M."/>
            <person name="Lechner B.E."/>
            <person name="Liimatainen K."/>
            <person name="Lipzen A."/>
            <person name="Lukacs Z."/>
            <person name="Mihaltcheva S."/>
            <person name="Morgado L.N."/>
            <person name="Niskanen T."/>
            <person name="Noordeloos M.E."/>
            <person name="Ohm R.A."/>
            <person name="Ortiz-Santana B."/>
            <person name="Ovrebo C."/>
            <person name="Racz N."/>
            <person name="Riley R."/>
            <person name="Savchenko A."/>
            <person name="Shiryaev A."/>
            <person name="Soop K."/>
            <person name="Spirin V."/>
            <person name="Szebenyi C."/>
            <person name="Tomsovsky M."/>
            <person name="Tulloss R.E."/>
            <person name="Uehling J."/>
            <person name="Grigoriev I.V."/>
            <person name="Vagvolgyi C."/>
            <person name="Papp T."/>
            <person name="Martin F.M."/>
            <person name="Miettinen O."/>
            <person name="Hibbett D.S."/>
            <person name="Nagy L.G."/>
        </authorList>
    </citation>
    <scope>NUCLEOTIDE SEQUENCE [LARGE SCALE GENOMIC DNA]</scope>
    <source>
        <strain evidence="7 8">CBS 121175</strain>
    </source>
</reference>
<evidence type="ECO:0000256" key="2">
    <source>
        <dbReference type="ARBA" id="ARBA00010835"/>
    </source>
</evidence>
<evidence type="ECO:0000259" key="6">
    <source>
        <dbReference type="Pfam" id="PF00472"/>
    </source>
</evidence>
<dbReference type="Gene3D" id="3.30.160.20">
    <property type="match status" value="1"/>
</dbReference>
<dbReference type="OrthoDB" id="277888at2759"/>
<comment type="subcellular location">
    <subcellularLocation>
        <location evidence="1">Mitochondrion</location>
    </subcellularLocation>
</comment>
<dbReference type="CDD" id="cd20267">
    <property type="entry name" value="Complex1_LYR_LYRM7"/>
    <property type="match status" value="1"/>
</dbReference>
<feature type="region of interest" description="Disordered" evidence="5">
    <location>
        <begin position="227"/>
        <end position="266"/>
    </location>
</feature>
<evidence type="ECO:0000313" key="8">
    <source>
        <dbReference type="Proteomes" id="UP000307440"/>
    </source>
</evidence>
<dbReference type="InterPro" id="IPR000352">
    <property type="entry name" value="Pep_chain_release_fac_I"/>
</dbReference>
<dbReference type="InterPro" id="IPR052405">
    <property type="entry name" value="Mito_Transl_Release_Factor"/>
</dbReference>
<dbReference type="Pfam" id="PF00472">
    <property type="entry name" value="RF-1"/>
    <property type="match status" value="1"/>
</dbReference>
<dbReference type="GO" id="GO:0005739">
    <property type="term" value="C:mitochondrion"/>
    <property type="evidence" value="ECO:0007669"/>
    <property type="project" value="UniProtKB-SubCell"/>
</dbReference>
<keyword evidence="8" id="KW-1185">Reference proteome</keyword>
<organism evidence="7 8">
    <name type="scientific">Coprinopsis marcescibilis</name>
    <name type="common">Agaric fungus</name>
    <name type="synonym">Psathyrella marcescibilis</name>
    <dbReference type="NCBI Taxonomy" id="230819"/>
    <lineage>
        <taxon>Eukaryota</taxon>
        <taxon>Fungi</taxon>
        <taxon>Dikarya</taxon>
        <taxon>Basidiomycota</taxon>
        <taxon>Agaricomycotina</taxon>
        <taxon>Agaricomycetes</taxon>
        <taxon>Agaricomycetidae</taxon>
        <taxon>Agaricales</taxon>
        <taxon>Agaricineae</taxon>
        <taxon>Psathyrellaceae</taxon>
        <taxon>Coprinopsis</taxon>
    </lineage>
</organism>
<gene>
    <name evidence="7" type="ORF">FA15DRAFT_586488</name>
</gene>
<name>A0A5C3L5G9_COPMA</name>
<evidence type="ECO:0000256" key="5">
    <source>
        <dbReference type="SAM" id="MobiDB-lite"/>
    </source>
</evidence>
<dbReference type="InterPro" id="IPR045853">
    <property type="entry name" value="Pep_chain_release_fac_I_sf"/>
</dbReference>
<sequence>MSITPALRASARSAYRDLWRAATLTFQGDEPVLQAFRQKMRIDANKVAQTAQDATSYAEQTQHFLEVSTVLRRNIVQAARVRTEGGRDIYRVNLRKETELGDNETVKSPSPTPSSRRTLIASEARNAVPAEDSSALETSSLPVFYSALKRAHKERVVPELKEEDLEESFVRGNGPGGQSINKTENNVQLVHKPTGLRVACQDTRSLSQNRKIARKWLLEKLDKLVNPGLSKEQMKAAKQRERERRRRKKAKKKDLKKKEEASQEAT</sequence>
<dbReference type="PANTHER" id="PTHR46203">
    <property type="entry name" value="PROBABLE PEPTIDE CHAIN RELEASE FACTOR C12ORF65"/>
    <property type="match status" value="1"/>
</dbReference>